<dbReference type="Pfam" id="PF07756">
    <property type="entry name" value="DUF1612"/>
    <property type="match status" value="1"/>
</dbReference>
<dbReference type="InterPro" id="IPR011670">
    <property type="entry name" value="DUF1612"/>
</dbReference>
<dbReference type="Pfam" id="PF11972">
    <property type="entry name" value="HTH_13"/>
    <property type="match status" value="1"/>
</dbReference>
<feature type="domain" description="HTH DNA binding" evidence="3">
    <location>
        <begin position="259"/>
        <end position="315"/>
    </location>
</feature>
<dbReference type="EMBL" id="VOSK01000001">
    <property type="protein sequence ID" value="MPR23789.1"/>
    <property type="molecule type" value="Genomic_DNA"/>
</dbReference>
<sequence>MLDGHLVDVGDLVLHDAGMDVRHPTHELTRAAAALKSRRTAMARKAPWPLSIDGLSALRGIGGVADEASRPSKVKRPNPDDDEAYPLHANDADPWKAHFAEIDALLDRTSKVLAGETPLRKSRSHLVYDPDQDEAENEDLWLDLIKRTSHWPAVAAAAVAWNAWLDLNLYTRHPWLGLTMAASVLRARGLTHHLLPLAAGFKQSKFRPQGREGAREKLEGFCQVLEEALAIANKDLDRLILARELMNRVTKECRSNSKLPGLVELFLSRPLVTGPLAAKLLKVTPKAVDLMLAQLGGALPRELTGRTRYRAWGIV</sequence>
<proteinExistence type="predicted"/>
<dbReference type="InterPro" id="IPR048017">
    <property type="entry name" value="Y4cF-like"/>
</dbReference>
<feature type="region of interest" description="Disordered" evidence="1">
    <location>
        <begin position="66"/>
        <end position="88"/>
    </location>
</feature>
<protein>
    <submittedName>
        <fullName evidence="4">DUF1612 domain-containing protein</fullName>
    </submittedName>
</protein>
<comment type="caution">
    <text evidence="4">The sequence shown here is derived from an EMBL/GenBank/DDBJ whole genome shotgun (WGS) entry which is preliminary data.</text>
</comment>
<dbReference type="InterPro" id="IPR021068">
    <property type="entry name" value="HTH_DNA-bd"/>
</dbReference>
<name>A0A5N7MC12_9HYPH</name>
<dbReference type="AlphaFoldDB" id="A0A5N7MC12"/>
<gene>
    <name evidence="4" type="ORF">FS320_00785</name>
</gene>
<keyword evidence="5" id="KW-1185">Reference proteome</keyword>
<evidence type="ECO:0000313" key="4">
    <source>
        <dbReference type="EMBL" id="MPR23789.1"/>
    </source>
</evidence>
<evidence type="ECO:0000313" key="5">
    <source>
        <dbReference type="Proteomes" id="UP000403266"/>
    </source>
</evidence>
<dbReference type="NCBIfam" id="NF040876">
    <property type="entry name" value="RHE_PE00001_fam"/>
    <property type="match status" value="1"/>
</dbReference>
<evidence type="ECO:0000259" key="2">
    <source>
        <dbReference type="Pfam" id="PF07756"/>
    </source>
</evidence>
<accession>A0A5N7MC12</accession>
<evidence type="ECO:0000256" key="1">
    <source>
        <dbReference type="SAM" id="MobiDB-lite"/>
    </source>
</evidence>
<evidence type="ECO:0000259" key="3">
    <source>
        <dbReference type="Pfam" id="PF11972"/>
    </source>
</evidence>
<reference evidence="4 5" key="1">
    <citation type="journal article" date="2019" name="Syst. Appl. Microbiol.">
        <title>Microvirga tunisiensis sp. nov., a root nodule symbiotic bacterium isolated from Lupinus micranthus and L. luteus grown in Northern Tunisia.</title>
        <authorList>
            <person name="Msaddak A."/>
            <person name="Rejili M."/>
            <person name="Duran D."/>
            <person name="Mars M."/>
            <person name="Palacios J.M."/>
            <person name="Ruiz-Argueso T."/>
            <person name="Rey L."/>
            <person name="Imperial J."/>
        </authorList>
    </citation>
    <scope>NUCLEOTIDE SEQUENCE [LARGE SCALE GENOMIC DNA]</scope>
    <source>
        <strain evidence="4 5">Lmie10</strain>
    </source>
</reference>
<feature type="domain" description="DUF1612" evidence="2">
    <location>
        <begin position="126"/>
        <end position="249"/>
    </location>
</feature>
<organism evidence="4 5">
    <name type="scientific">Microvirga tunisiensis</name>
    <dbReference type="NCBI Taxonomy" id="2108360"/>
    <lineage>
        <taxon>Bacteria</taxon>
        <taxon>Pseudomonadati</taxon>
        <taxon>Pseudomonadota</taxon>
        <taxon>Alphaproteobacteria</taxon>
        <taxon>Hyphomicrobiales</taxon>
        <taxon>Methylobacteriaceae</taxon>
        <taxon>Microvirga</taxon>
    </lineage>
</organism>
<dbReference type="Proteomes" id="UP000403266">
    <property type="component" value="Unassembled WGS sequence"/>
</dbReference>